<dbReference type="Proteomes" id="UP000005561">
    <property type="component" value="Unassembled WGS sequence"/>
</dbReference>
<dbReference type="RefSeq" id="WP_006860386.1">
    <property type="nucleotide sequence ID" value="NZ_ACCL02000002.1"/>
</dbReference>
<organism evidence="3 4">
    <name type="scientific">Marvinbryantia formatexigens DSM 14469</name>
    <dbReference type="NCBI Taxonomy" id="478749"/>
    <lineage>
        <taxon>Bacteria</taxon>
        <taxon>Bacillati</taxon>
        <taxon>Bacillota</taxon>
        <taxon>Clostridia</taxon>
        <taxon>Lachnospirales</taxon>
        <taxon>Lachnospiraceae</taxon>
        <taxon>Marvinbryantia</taxon>
    </lineage>
</organism>
<comment type="caution">
    <text evidence="3">The sequence shown here is derived from an EMBL/GenBank/DDBJ whole genome shotgun (WGS) entry which is preliminary data.</text>
</comment>
<dbReference type="GO" id="GO:0003677">
    <property type="term" value="F:DNA binding"/>
    <property type="evidence" value="ECO:0007669"/>
    <property type="project" value="UniProtKB-KW"/>
</dbReference>
<sequence length="106" mass="12116">MNRIKELREEKHITQIRLSIDLEVSQETISAYEKGKYYPSAKSLIKLADIFGVSIDYLLGISDIRMSVDATNLKPYERKLLSLTQNMDAIGREKLISYAEGYLDGK</sequence>
<dbReference type="InterPro" id="IPR001387">
    <property type="entry name" value="Cro/C1-type_HTH"/>
</dbReference>
<evidence type="ECO:0000313" key="3">
    <source>
        <dbReference type="EMBL" id="EET62551.1"/>
    </source>
</evidence>
<dbReference type="PANTHER" id="PTHR46558">
    <property type="entry name" value="TRACRIPTIONAL REGULATORY PROTEIN-RELATED-RELATED"/>
    <property type="match status" value="1"/>
</dbReference>
<keyword evidence="4" id="KW-1185">Reference proteome</keyword>
<feature type="domain" description="HTH cro/C1-type" evidence="2">
    <location>
        <begin position="4"/>
        <end position="58"/>
    </location>
</feature>
<dbReference type="Pfam" id="PF01381">
    <property type="entry name" value="HTH_3"/>
    <property type="match status" value="1"/>
</dbReference>
<dbReference type="eggNOG" id="COG1396">
    <property type="taxonomic scope" value="Bacteria"/>
</dbReference>
<dbReference type="STRING" id="168384.SAMN05660368_02156"/>
<reference evidence="3" key="1">
    <citation type="submission" date="2009-07" db="EMBL/GenBank/DDBJ databases">
        <authorList>
            <person name="Weinstock G."/>
            <person name="Sodergren E."/>
            <person name="Clifton S."/>
            <person name="Fulton L."/>
            <person name="Fulton B."/>
            <person name="Courtney L."/>
            <person name="Fronick C."/>
            <person name="Harrison M."/>
            <person name="Strong C."/>
            <person name="Farmer C."/>
            <person name="Delahaunty K."/>
            <person name="Markovic C."/>
            <person name="Hall O."/>
            <person name="Minx P."/>
            <person name="Tomlinson C."/>
            <person name="Mitreva M."/>
            <person name="Nelson J."/>
            <person name="Hou S."/>
            <person name="Wollam A."/>
            <person name="Pepin K.H."/>
            <person name="Johnson M."/>
            <person name="Bhonagiri V."/>
            <person name="Nash W.E."/>
            <person name="Warren W."/>
            <person name="Chinwalla A."/>
            <person name="Mardis E.R."/>
            <person name="Wilson R.K."/>
        </authorList>
    </citation>
    <scope>NUCLEOTIDE SEQUENCE [LARGE SCALE GENOMIC DNA]</scope>
    <source>
        <strain evidence="3">DSM 14469</strain>
    </source>
</reference>
<dbReference type="InterPro" id="IPR010982">
    <property type="entry name" value="Lambda_DNA-bd_dom_sf"/>
</dbReference>
<keyword evidence="1 3" id="KW-0238">DNA-binding</keyword>
<evidence type="ECO:0000256" key="1">
    <source>
        <dbReference type="ARBA" id="ARBA00023125"/>
    </source>
</evidence>
<dbReference type="EMBL" id="ACCL02000002">
    <property type="protein sequence ID" value="EET62551.1"/>
    <property type="molecule type" value="Genomic_DNA"/>
</dbReference>
<evidence type="ECO:0000313" key="4">
    <source>
        <dbReference type="Proteomes" id="UP000005561"/>
    </source>
</evidence>
<dbReference type="Gene3D" id="1.10.260.40">
    <property type="entry name" value="lambda repressor-like DNA-binding domains"/>
    <property type="match status" value="1"/>
</dbReference>
<dbReference type="SUPFAM" id="SSF47413">
    <property type="entry name" value="lambda repressor-like DNA-binding domains"/>
    <property type="match status" value="1"/>
</dbReference>
<dbReference type="AlphaFoldDB" id="C6LAE4"/>
<dbReference type="PANTHER" id="PTHR46558:SF11">
    <property type="entry name" value="HTH-TYPE TRANSCRIPTIONAL REGULATOR XRE"/>
    <property type="match status" value="1"/>
</dbReference>
<proteinExistence type="predicted"/>
<dbReference type="SMART" id="SM00530">
    <property type="entry name" value="HTH_XRE"/>
    <property type="match status" value="1"/>
</dbReference>
<dbReference type="PROSITE" id="PS50943">
    <property type="entry name" value="HTH_CROC1"/>
    <property type="match status" value="1"/>
</dbReference>
<protein>
    <submittedName>
        <fullName evidence="3">DNA-binding helix-turn-helix protein</fullName>
    </submittedName>
</protein>
<evidence type="ECO:0000259" key="2">
    <source>
        <dbReference type="PROSITE" id="PS50943"/>
    </source>
</evidence>
<gene>
    <name evidence="3" type="ORF">BRYFOR_05586</name>
</gene>
<accession>C6LAE4</accession>
<name>C6LAE4_9FIRM</name>
<dbReference type="CDD" id="cd00093">
    <property type="entry name" value="HTH_XRE"/>
    <property type="match status" value="1"/>
</dbReference>